<keyword evidence="3" id="KW-0963">Cytoplasm</keyword>
<dbReference type="InterPro" id="IPR011559">
    <property type="entry name" value="Initiation_fac_2B_a/b/d"/>
</dbReference>
<dbReference type="NCBIfam" id="TIGR00512">
    <property type="entry name" value="salvage_mtnA"/>
    <property type="match status" value="1"/>
</dbReference>
<sequence>MQATKLGLTSIRTDGDKIEIVNQLLLPHSTEFIEIKSIEDAHEAIKSMKIRGAPAIASLAALAFAAELERGVKASADFLASPEAVKAYVKPILAYLYTARPTAVNLGAATRRLTATLDASLEAGKDASAICADLIAEAHKVADEDVGRNKKMSQWGGDWLVDVVKQNGGSGSGLNVLTVCNTGSLATSGYGTALGLITYLHETGKLASAYYTQTTPYHQGSRLTALELQKLEIPSVIICDTMVGSLFQHHDIHAVVVGADRIARNGDTANKIGTYNAAVIAARHKIPFIVVAPISTVDLAVADGSGIPIEHRPPIEACLVRGAIHPPPPNGGPGASTQAVVMITPPGLDLAKGVYNPSFDVTPAELITAIVTEKGVATRRPGEVVFDLSGVV</sequence>
<dbReference type="InterPro" id="IPR037171">
    <property type="entry name" value="NagB/RpiA_transferase-like"/>
</dbReference>
<dbReference type="Pfam" id="PF01008">
    <property type="entry name" value="IF-2B"/>
    <property type="match status" value="1"/>
</dbReference>
<feature type="active site" description="Proton donor" evidence="3">
    <location>
        <position position="260"/>
    </location>
</feature>
<protein>
    <recommendedName>
        <fullName evidence="3">Methylthioribose-1-phosphate isomerase</fullName>
        <shortName evidence="3">M1Pi</shortName>
        <shortName evidence="3">MTR-1-P isomerase</shortName>
        <ecNumber evidence="3">5.3.1.23</ecNumber>
    </recommendedName>
    <alternativeName>
        <fullName evidence="3">S-methyl-5-thioribose-1-phosphate isomerase</fullName>
    </alternativeName>
    <alternativeName>
        <fullName evidence="3">Translation initiation factor eIF-2B subunit alpha/beta/delta-like protein</fullName>
    </alternativeName>
</protein>
<dbReference type="GO" id="GO:0005634">
    <property type="term" value="C:nucleus"/>
    <property type="evidence" value="ECO:0007669"/>
    <property type="project" value="UniProtKB-SubCell"/>
</dbReference>
<dbReference type="InterPro" id="IPR000649">
    <property type="entry name" value="IF-2B-related"/>
</dbReference>
<evidence type="ECO:0000256" key="3">
    <source>
        <dbReference type="HAMAP-Rule" id="MF_03119"/>
    </source>
</evidence>
<gene>
    <name evidence="3" type="primary">MRI1</name>
    <name evidence="4" type="ORF">B0H16DRAFT_1555626</name>
</gene>
<dbReference type="InterPro" id="IPR042529">
    <property type="entry name" value="IF_2B-like_C"/>
</dbReference>
<evidence type="ECO:0000256" key="2">
    <source>
        <dbReference type="ARBA" id="ARBA00023235"/>
    </source>
</evidence>
<dbReference type="FunFam" id="1.20.120.420:FF:000003">
    <property type="entry name" value="Methylthioribose-1-phosphate isomerase"/>
    <property type="match status" value="1"/>
</dbReference>
<comment type="pathway">
    <text evidence="3">Amino-acid biosynthesis; L-methionine biosynthesis via salvage pathway; L-methionine from S-methyl-5-thio-alpha-D-ribose 1-phosphate: step 1/6.</text>
</comment>
<keyword evidence="1 3" id="KW-0486">Methionine biosynthesis</keyword>
<dbReference type="SUPFAM" id="SSF100950">
    <property type="entry name" value="NagB/RpiA/CoA transferase-like"/>
    <property type="match status" value="1"/>
</dbReference>
<name>A0AAD7N5G1_9AGAR</name>
<dbReference type="PANTHER" id="PTHR43475">
    <property type="entry name" value="METHYLTHIORIBOSE-1-PHOSPHATE ISOMERASE"/>
    <property type="match status" value="1"/>
</dbReference>
<dbReference type="FunFam" id="3.40.50.10470:FF:000006">
    <property type="entry name" value="Methylthioribose-1-phosphate isomerase"/>
    <property type="match status" value="1"/>
</dbReference>
<dbReference type="EMBL" id="JARKIB010000077">
    <property type="protein sequence ID" value="KAJ7747338.1"/>
    <property type="molecule type" value="Genomic_DNA"/>
</dbReference>
<comment type="subcellular location">
    <subcellularLocation>
        <location evidence="3">Cytoplasm</location>
    </subcellularLocation>
    <subcellularLocation>
        <location evidence="3">Nucleus</location>
    </subcellularLocation>
</comment>
<dbReference type="NCBIfam" id="TIGR00524">
    <property type="entry name" value="eIF-2B_rel"/>
    <property type="match status" value="1"/>
</dbReference>
<dbReference type="Gene3D" id="3.40.50.10470">
    <property type="entry name" value="Translation initiation factor eif-2b, domain 2"/>
    <property type="match status" value="1"/>
</dbReference>
<dbReference type="NCBIfam" id="NF004326">
    <property type="entry name" value="PRK05720.1"/>
    <property type="match status" value="1"/>
</dbReference>
<keyword evidence="3" id="KW-0539">Nucleus</keyword>
<comment type="caution">
    <text evidence="4">The sequence shown here is derived from an EMBL/GenBank/DDBJ whole genome shotgun (WGS) entry which is preliminary data.</text>
</comment>
<dbReference type="Gene3D" id="1.20.120.420">
    <property type="entry name" value="translation initiation factor eif-2b, domain 1"/>
    <property type="match status" value="1"/>
</dbReference>
<keyword evidence="5" id="KW-1185">Reference proteome</keyword>
<dbReference type="GO" id="GO:0046523">
    <property type="term" value="F:S-methyl-5-thioribose-1-phosphate isomerase activity"/>
    <property type="evidence" value="ECO:0007669"/>
    <property type="project" value="UniProtKB-UniRule"/>
</dbReference>
<keyword evidence="3" id="KW-0028">Amino-acid biosynthesis</keyword>
<dbReference type="Proteomes" id="UP001215598">
    <property type="component" value="Unassembled WGS sequence"/>
</dbReference>
<dbReference type="InterPro" id="IPR027363">
    <property type="entry name" value="M1Pi_N"/>
</dbReference>
<dbReference type="GO" id="GO:0005737">
    <property type="term" value="C:cytoplasm"/>
    <property type="evidence" value="ECO:0007669"/>
    <property type="project" value="UniProtKB-SubCell"/>
</dbReference>
<dbReference type="GO" id="GO:0019509">
    <property type="term" value="P:L-methionine salvage from methylthioadenosine"/>
    <property type="evidence" value="ECO:0007669"/>
    <property type="project" value="UniProtKB-UniRule"/>
</dbReference>
<comment type="function">
    <text evidence="3">Catalyzes the interconversion of methylthioribose-1-phosphate (MTR-1-P) into methylthioribulose-1-phosphate (MTRu-1-P).</text>
</comment>
<feature type="site" description="Transition state stabilizer" evidence="3">
    <location>
        <position position="180"/>
    </location>
</feature>
<evidence type="ECO:0000313" key="5">
    <source>
        <dbReference type="Proteomes" id="UP001215598"/>
    </source>
</evidence>
<accession>A0AAD7N5G1</accession>
<dbReference type="PANTHER" id="PTHR43475:SF1">
    <property type="entry name" value="METHYLTHIORIBOSE-1-PHOSPHATE ISOMERASE"/>
    <property type="match status" value="1"/>
</dbReference>
<dbReference type="InterPro" id="IPR005251">
    <property type="entry name" value="IF-M1Pi"/>
</dbReference>
<dbReference type="AlphaFoldDB" id="A0AAD7N5G1"/>
<keyword evidence="2 3" id="KW-0413">Isomerase</keyword>
<proteinExistence type="inferred from homology"/>
<dbReference type="EC" id="5.3.1.23" evidence="3"/>
<dbReference type="HAMAP" id="MF_01678">
    <property type="entry name" value="Salvage_MtnA"/>
    <property type="match status" value="1"/>
</dbReference>
<comment type="catalytic activity">
    <reaction evidence="3">
        <text>5-(methylsulfanyl)-alpha-D-ribose 1-phosphate = 5-(methylsulfanyl)-D-ribulose 1-phosphate</text>
        <dbReference type="Rhea" id="RHEA:19989"/>
        <dbReference type="ChEBI" id="CHEBI:58533"/>
        <dbReference type="ChEBI" id="CHEBI:58548"/>
        <dbReference type="EC" id="5.3.1.23"/>
    </reaction>
</comment>
<organism evidence="4 5">
    <name type="scientific">Mycena metata</name>
    <dbReference type="NCBI Taxonomy" id="1033252"/>
    <lineage>
        <taxon>Eukaryota</taxon>
        <taxon>Fungi</taxon>
        <taxon>Dikarya</taxon>
        <taxon>Basidiomycota</taxon>
        <taxon>Agaricomycotina</taxon>
        <taxon>Agaricomycetes</taxon>
        <taxon>Agaricomycetidae</taxon>
        <taxon>Agaricales</taxon>
        <taxon>Marasmiineae</taxon>
        <taxon>Mycenaceae</taxon>
        <taxon>Mycena</taxon>
    </lineage>
</organism>
<evidence type="ECO:0000313" key="4">
    <source>
        <dbReference type="EMBL" id="KAJ7747338.1"/>
    </source>
</evidence>
<evidence type="ECO:0000256" key="1">
    <source>
        <dbReference type="ARBA" id="ARBA00023167"/>
    </source>
</evidence>
<comment type="similarity">
    <text evidence="3">Belongs to the eIF-2B alpha/beta/delta subunits family. MtnA subfamily.</text>
</comment>
<reference evidence="4" key="1">
    <citation type="submission" date="2023-03" db="EMBL/GenBank/DDBJ databases">
        <title>Massive genome expansion in bonnet fungi (Mycena s.s.) driven by repeated elements and novel gene families across ecological guilds.</title>
        <authorList>
            <consortium name="Lawrence Berkeley National Laboratory"/>
            <person name="Harder C.B."/>
            <person name="Miyauchi S."/>
            <person name="Viragh M."/>
            <person name="Kuo A."/>
            <person name="Thoen E."/>
            <person name="Andreopoulos B."/>
            <person name="Lu D."/>
            <person name="Skrede I."/>
            <person name="Drula E."/>
            <person name="Henrissat B."/>
            <person name="Morin E."/>
            <person name="Kohler A."/>
            <person name="Barry K."/>
            <person name="LaButti K."/>
            <person name="Morin E."/>
            <person name="Salamov A."/>
            <person name="Lipzen A."/>
            <person name="Mereny Z."/>
            <person name="Hegedus B."/>
            <person name="Baldrian P."/>
            <person name="Stursova M."/>
            <person name="Weitz H."/>
            <person name="Taylor A."/>
            <person name="Grigoriev I.V."/>
            <person name="Nagy L.G."/>
            <person name="Martin F."/>
            <person name="Kauserud H."/>
        </authorList>
    </citation>
    <scope>NUCLEOTIDE SEQUENCE</scope>
    <source>
        <strain evidence="4">CBHHK182m</strain>
    </source>
</reference>